<evidence type="ECO:0000256" key="5">
    <source>
        <dbReference type="ARBA" id="ARBA00022723"/>
    </source>
</evidence>
<keyword evidence="13" id="KW-0812">Transmembrane</keyword>
<dbReference type="InterPro" id="IPR036097">
    <property type="entry name" value="HisK_dim/P_sf"/>
</dbReference>
<keyword evidence="10" id="KW-0902">Two-component regulatory system</keyword>
<dbReference type="InterPro" id="IPR005467">
    <property type="entry name" value="His_kinase_dom"/>
</dbReference>
<keyword evidence="13" id="KW-1133">Transmembrane helix</keyword>
<feature type="domain" description="Cytochrome c" evidence="16">
    <location>
        <begin position="151"/>
        <end position="281"/>
    </location>
</feature>
<dbReference type="Pfam" id="PF00512">
    <property type="entry name" value="HisKA"/>
    <property type="match status" value="1"/>
</dbReference>
<dbReference type="InterPro" id="IPR036890">
    <property type="entry name" value="HATPase_C_sf"/>
</dbReference>
<name>C8X1T7_DESRD</name>
<dbReference type="SUPFAM" id="SSF55781">
    <property type="entry name" value="GAF domain-like"/>
    <property type="match status" value="1"/>
</dbReference>
<gene>
    <name evidence="17" type="ordered locus">Dret_1221</name>
</gene>
<dbReference type="SMART" id="SM00388">
    <property type="entry name" value="HisKA"/>
    <property type="match status" value="1"/>
</dbReference>
<dbReference type="Gene3D" id="3.30.450.40">
    <property type="match status" value="1"/>
</dbReference>
<protein>
    <recommendedName>
        <fullName evidence="2">histidine kinase</fullName>
        <ecNumber evidence="2">2.7.13.3</ecNumber>
    </recommendedName>
</protein>
<evidence type="ECO:0000256" key="9">
    <source>
        <dbReference type="ARBA" id="ARBA00023004"/>
    </source>
</evidence>
<keyword evidence="13" id="KW-0472">Membrane</keyword>
<dbReference type="RefSeq" id="WP_015751656.1">
    <property type="nucleotide sequence ID" value="NC_013223.1"/>
</dbReference>
<dbReference type="Pfam" id="PF01590">
    <property type="entry name" value="GAF"/>
    <property type="match status" value="1"/>
</dbReference>
<keyword evidence="8" id="KW-0067">ATP-binding</keyword>
<dbReference type="InterPro" id="IPR029016">
    <property type="entry name" value="GAF-like_dom_sf"/>
</dbReference>
<dbReference type="InterPro" id="IPR000700">
    <property type="entry name" value="PAS-assoc_C"/>
</dbReference>
<accession>C8X1T7</accession>
<reference evidence="17 18" key="2">
    <citation type="journal article" date="2010" name="Stand. Genomic Sci.">
        <title>Complete genome sequence of Desulfohalobium retbaense type strain (HR(100)).</title>
        <authorList>
            <person name="Spring S."/>
            <person name="Nolan M."/>
            <person name="Lapidus A."/>
            <person name="Glavina Del Rio T."/>
            <person name="Copeland A."/>
            <person name="Tice H."/>
            <person name="Cheng J.F."/>
            <person name="Lucas S."/>
            <person name="Land M."/>
            <person name="Chen F."/>
            <person name="Bruce D."/>
            <person name="Goodwin L."/>
            <person name="Pitluck S."/>
            <person name="Ivanova N."/>
            <person name="Mavromatis K."/>
            <person name="Mikhailova N."/>
            <person name="Pati A."/>
            <person name="Chen A."/>
            <person name="Palaniappan K."/>
            <person name="Hauser L."/>
            <person name="Chang Y.J."/>
            <person name="Jeffries C.D."/>
            <person name="Munk C."/>
            <person name="Kiss H."/>
            <person name="Chain P."/>
            <person name="Han C."/>
            <person name="Brettin T."/>
            <person name="Detter J.C."/>
            <person name="Schuler E."/>
            <person name="Goker M."/>
            <person name="Rohde M."/>
            <person name="Bristow J."/>
            <person name="Eisen J.A."/>
            <person name="Markowitz V."/>
            <person name="Hugenholtz P."/>
            <person name="Kyrpides N.C."/>
            <person name="Klenk H.P."/>
        </authorList>
    </citation>
    <scope>NUCLEOTIDE SEQUENCE [LARGE SCALE GENOMIC DNA]</scope>
    <source>
        <strain evidence="17 18">DSM 5692</strain>
    </source>
</reference>
<dbReference type="STRING" id="485915.Dret_1221"/>
<feature type="domain" description="Histidine kinase" evidence="14">
    <location>
        <begin position="637"/>
        <end position="848"/>
    </location>
</feature>
<evidence type="ECO:0000256" key="10">
    <source>
        <dbReference type="ARBA" id="ARBA00023012"/>
    </source>
</evidence>
<evidence type="ECO:0000259" key="14">
    <source>
        <dbReference type="PROSITE" id="PS50109"/>
    </source>
</evidence>
<dbReference type="eggNOG" id="COG0166">
    <property type="taxonomic scope" value="Bacteria"/>
</dbReference>
<evidence type="ECO:0000256" key="12">
    <source>
        <dbReference type="SAM" id="Coils"/>
    </source>
</evidence>
<dbReference type="CDD" id="cd00130">
    <property type="entry name" value="PAS"/>
    <property type="match status" value="1"/>
</dbReference>
<dbReference type="PANTHER" id="PTHR43065:SF46">
    <property type="entry name" value="C4-DICARBOXYLATE TRANSPORT SENSOR PROTEIN DCTB"/>
    <property type="match status" value="1"/>
</dbReference>
<feature type="domain" description="PAC" evidence="15">
    <location>
        <begin position="574"/>
        <end position="624"/>
    </location>
</feature>
<evidence type="ECO:0000259" key="16">
    <source>
        <dbReference type="PROSITE" id="PS51007"/>
    </source>
</evidence>
<dbReference type="InterPro" id="IPR035965">
    <property type="entry name" value="PAS-like_dom_sf"/>
</dbReference>
<evidence type="ECO:0000256" key="11">
    <source>
        <dbReference type="PROSITE-ProRule" id="PRU00433"/>
    </source>
</evidence>
<keyword evidence="9 11" id="KW-0408">Iron</keyword>
<dbReference type="InterPro" id="IPR000014">
    <property type="entry name" value="PAS"/>
</dbReference>
<dbReference type="PROSITE" id="PS50109">
    <property type="entry name" value="HIS_KIN"/>
    <property type="match status" value="1"/>
</dbReference>
<dbReference type="InterPro" id="IPR003018">
    <property type="entry name" value="GAF"/>
</dbReference>
<evidence type="ECO:0000313" key="17">
    <source>
        <dbReference type="EMBL" id="ACV68509.1"/>
    </source>
</evidence>
<dbReference type="Gene3D" id="3.30.450.20">
    <property type="entry name" value="PAS domain"/>
    <property type="match status" value="1"/>
</dbReference>
<dbReference type="InterPro" id="IPR009056">
    <property type="entry name" value="Cyt_c-like_dom"/>
</dbReference>
<feature type="transmembrane region" description="Helical" evidence="13">
    <location>
        <begin position="20"/>
        <end position="41"/>
    </location>
</feature>
<comment type="catalytic activity">
    <reaction evidence="1">
        <text>ATP + protein L-histidine = ADP + protein N-phospho-L-histidine.</text>
        <dbReference type="EC" id="2.7.13.3"/>
    </reaction>
</comment>
<dbReference type="Pfam" id="PF08448">
    <property type="entry name" value="PAS_4"/>
    <property type="match status" value="1"/>
</dbReference>
<dbReference type="HOGENOM" id="CLU_018965_0_0_7"/>
<dbReference type="Proteomes" id="UP000001052">
    <property type="component" value="Chromosome"/>
</dbReference>
<dbReference type="EMBL" id="CP001734">
    <property type="protein sequence ID" value="ACV68509.1"/>
    <property type="molecule type" value="Genomic_DNA"/>
</dbReference>
<dbReference type="GO" id="GO:0009055">
    <property type="term" value="F:electron transfer activity"/>
    <property type="evidence" value="ECO:0007669"/>
    <property type="project" value="InterPro"/>
</dbReference>
<dbReference type="InterPro" id="IPR021796">
    <property type="entry name" value="Tll0287-like_dom"/>
</dbReference>
<dbReference type="Pfam" id="PF11845">
    <property type="entry name" value="Tll0287-like"/>
    <property type="match status" value="1"/>
</dbReference>
<reference evidence="18" key="1">
    <citation type="submission" date="2009-09" db="EMBL/GenBank/DDBJ databases">
        <title>The complete chromosome of Desulfohalobium retbaense DSM 5692.</title>
        <authorList>
            <consortium name="US DOE Joint Genome Institute (JGI-PGF)"/>
            <person name="Lucas S."/>
            <person name="Copeland A."/>
            <person name="Lapidus A."/>
            <person name="Glavina del Rio T."/>
            <person name="Dalin E."/>
            <person name="Tice H."/>
            <person name="Bruce D."/>
            <person name="Goodwin L."/>
            <person name="Pitluck S."/>
            <person name="Kyrpides N."/>
            <person name="Mavromatis K."/>
            <person name="Ivanova N."/>
            <person name="Mikhailova N."/>
            <person name="Munk A.C."/>
            <person name="Brettin T."/>
            <person name="Detter J.C."/>
            <person name="Han C."/>
            <person name="Tapia R."/>
            <person name="Larimer F."/>
            <person name="Land M."/>
            <person name="Hauser L."/>
            <person name="Markowitz V."/>
            <person name="Cheng J.-F."/>
            <person name="Hugenholtz P."/>
            <person name="Woyke T."/>
            <person name="Wu D."/>
            <person name="Spring S."/>
            <person name="Klenk H.-P."/>
            <person name="Eisen J.A."/>
        </authorList>
    </citation>
    <scope>NUCLEOTIDE SEQUENCE [LARGE SCALE GENOMIC DNA]</scope>
    <source>
        <strain evidence="18">DSM 5692</strain>
    </source>
</reference>
<dbReference type="GO" id="GO:0046872">
    <property type="term" value="F:metal ion binding"/>
    <property type="evidence" value="ECO:0007669"/>
    <property type="project" value="UniProtKB-KW"/>
</dbReference>
<evidence type="ECO:0000259" key="15">
    <source>
        <dbReference type="PROSITE" id="PS50113"/>
    </source>
</evidence>
<keyword evidence="4" id="KW-0808">Transferase</keyword>
<dbReference type="Gene3D" id="1.10.287.130">
    <property type="match status" value="1"/>
</dbReference>
<dbReference type="GO" id="GO:0020037">
    <property type="term" value="F:heme binding"/>
    <property type="evidence" value="ECO:0007669"/>
    <property type="project" value="InterPro"/>
</dbReference>
<dbReference type="InterPro" id="IPR003661">
    <property type="entry name" value="HisK_dim/P_dom"/>
</dbReference>
<dbReference type="eggNOG" id="COG2203">
    <property type="taxonomic scope" value="Bacteria"/>
</dbReference>
<keyword evidence="12" id="KW-0175">Coiled coil</keyword>
<dbReference type="GO" id="GO:0005524">
    <property type="term" value="F:ATP binding"/>
    <property type="evidence" value="ECO:0007669"/>
    <property type="project" value="UniProtKB-KW"/>
</dbReference>
<dbReference type="PROSITE" id="PS51007">
    <property type="entry name" value="CYTC"/>
    <property type="match status" value="1"/>
</dbReference>
<dbReference type="PROSITE" id="PS50113">
    <property type="entry name" value="PAC"/>
    <property type="match status" value="1"/>
</dbReference>
<keyword evidence="3" id="KW-0597">Phosphoprotein</keyword>
<evidence type="ECO:0000256" key="3">
    <source>
        <dbReference type="ARBA" id="ARBA00022553"/>
    </source>
</evidence>
<evidence type="ECO:0000256" key="6">
    <source>
        <dbReference type="ARBA" id="ARBA00022741"/>
    </source>
</evidence>
<evidence type="ECO:0000313" key="18">
    <source>
        <dbReference type="Proteomes" id="UP000001052"/>
    </source>
</evidence>
<organism evidence="17 18">
    <name type="scientific">Desulfohalobium retbaense (strain ATCC 49708 / DSM 5692 / JCM 16813 / HR100)</name>
    <dbReference type="NCBI Taxonomy" id="485915"/>
    <lineage>
        <taxon>Bacteria</taxon>
        <taxon>Pseudomonadati</taxon>
        <taxon>Thermodesulfobacteriota</taxon>
        <taxon>Desulfovibrionia</taxon>
        <taxon>Desulfovibrionales</taxon>
        <taxon>Desulfohalobiaceae</taxon>
        <taxon>Desulfohalobium</taxon>
    </lineage>
</organism>
<dbReference type="Pfam" id="PF02518">
    <property type="entry name" value="HATPase_c"/>
    <property type="match status" value="1"/>
</dbReference>
<dbReference type="eggNOG" id="COG4191">
    <property type="taxonomic scope" value="Bacteria"/>
</dbReference>
<evidence type="ECO:0000256" key="1">
    <source>
        <dbReference type="ARBA" id="ARBA00000085"/>
    </source>
</evidence>
<dbReference type="GO" id="GO:0000155">
    <property type="term" value="F:phosphorelay sensor kinase activity"/>
    <property type="evidence" value="ECO:0007669"/>
    <property type="project" value="InterPro"/>
</dbReference>
<evidence type="ECO:0000256" key="13">
    <source>
        <dbReference type="SAM" id="Phobius"/>
    </source>
</evidence>
<evidence type="ECO:0000256" key="7">
    <source>
        <dbReference type="ARBA" id="ARBA00022777"/>
    </source>
</evidence>
<proteinExistence type="predicted"/>
<evidence type="ECO:0000256" key="8">
    <source>
        <dbReference type="ARBA" id="ARBA00022840"/>
    </source>
</evidence>
<dbReference type="SUPFAM" id="SSF55874">
    <property type="entry name" value="ATPase domain of HSP90 chaperone/DNA topoisomerase II/histidine kinase"/>
    <property type="match status" value="1"/>
</dbReference>
<dbReference type="InterPro" id="IPR003594">
    <property type="entry name" value="HATPase_dom"/>
</dbReference>
<dbReference type="SUPFAM" id="SSF47384">
    <property type="entry name" value="Homodimeric domain of signal transducing histidine kinase"/>
    <property type="match status" value="1"/>
</dbReference>
<dbReference type="InterPro" id="IPR013656">
    <property type="entry name" value="PAS_4"/>
</dbReference>
<keyword evidence="11" id="KW-0349">Heme</keyword>
<dbReference type="SUPFAM" id="SSF55785">
    <property type="entry name" value="PYP-like sensor domain (PAS domain)"/>
    <property type="match status" value="1"/>
</dbReference>
<keyword evidence="18" id="KW-1185">Reference proteome</keyword>
<dbReference type="EC" id="2.7.13.3" evidence="2"/>
<keyword evidence="5 11" id="KW-0479">Metal-binding</keyword>
<dbReference type="PANTHER" id="PTHR43065">
    <property type="entry name" value="SENSOR HISTIDINE KINASE"/>
    <property type="match status" value="1"/>
</dbReference>
<dbReference type="eggNOG" id="COG3829">
    <property type="taxonomic scope" value="Bacteria"/>
</dbReference>
<dbReference type="Gene3D" id="3.30.565.10">
    <property type="entry name" value="Histidine kinase-like ATPase, C-terminal domain"/>
    <property type="match status" value="1"/>
</dbReference>
<sequence length="862" mass="97336">MTAQKNSSAFFKQSLGVRSRFLLGTALALILFCFLAVFFLYNREEAQLKEQAYAKTQLVMAAVEASRHYVREELRPAMYERFGKDFFLLPAMSTSYASRSIMDLFNQELPQYEYRRVAVNARNPDSEANMLEVGMIKRFRRNPELKNWQGVMTVTGDKQFMRFKPVYFQQSCMTCHGKPEDAPQELVERYGNQRGFGHQAGELAGVVAVGIPVQKAFSVIQNQATTTFLFLFIGASLFYAALAWIFNQVVVNNLRGVLHIFRGEVEDKRLQDFLPPIDPDKPRDEFQELTEAAVTMSEHLRHTKQELKNHAQNLEKTVARRTKALEHSQQLLEQKVMARNQELGALNRISELTTRAEGVHDVWQRVLAQTLDLIPAHGAGVYLLDQNQDVLVLRYAYNAGALPEEVANSCSVSEHSSRDNEQFKASITRALRAELCSTVTLAPEVSCSNIPISCRGRVLGVMSFIHKDPVDINEEQKELLLSIGRQIGIAVESLRDMHLLLHNKELLQTVFDGITDQLVLLDRDLRVQMVNQAYLRRYNVTLSDVLHRPCYEIHAGLDDICPDCSLPQVLEDKKPSSREVETSSGEIFLLHFYPIVNEDGEVENIIRYTHEITEQKKMDQKIQQTEKMVALGQVSSGIAHEINNPLGIILCYTDLLKRQLKESPQAVTDVDVIEQQARNCKKIVTDLLQFSKKQESPKSPEQINAIIQNVAQILRHQLHKNGIDFHLQLDPTLPLVVVSADKIQQVVVNLVLNAMQAVGEQGRIVVESFVQEEGRRVALAVWDNGPGVESSIRQKIFDPFYSTKRVGEGTGLGLSVSYGIIQDHGGEITLESEQGQWTRFIVSLPLEASLNVAQDTTRPSGE</sequence>
<dbReference type="InterPro" id="IPR004358">
    <property type="entry name" value="Sig_transdc_His_kin-like_C"/>
</dbReference>
<keyword evidence="7 17" id="KW-0418">Kinase</keyword>
<dbReference type="AlphaFoldDB" id="C8X1T7"/>
<feature type="transmembrane region" description="Helical" evidence="13">
    <location>
        <begin position="228"/>
        <end position="246"/>
    </location>
</feature>
<dbReference type="KEGG" id="drt:Dret_1221"/>
<keyword evidence="6" id="KW-0547">Nucleotide-binding</keyword>
<dbReference type="CDD" id="cd00082">
    <property type="entry name" value="HisKA"/>
    <property type="match status" value="1"/>
</dbReference>
<feature type="coiled-coil region" evidence="12">
    <location>
        <begin position="297"/>
        <end position="324"/>
    </location>
</feature>
<evidence type="ECO:0000256" key="2">
    <source>
        <dbReference type="ARBA" id="ARBA00012438"/>
    </source>
</evidence>
<dbReference type="SMART" id="SM00387">
    <property type="entry name" value="HATPase_c"/>
    <property type="match status" value="1"/>
</dbReference>
<evidence type="ECO:0000256" key="4">
    <source>
        <dbReference type="ARBA" id="ARBA00022679"/>
    </source>
</evidence>
<dbReference type="PRINTS" id="PR00344">
    <property type="entry name" value="BCTRLSENSOR"/>
</dbReference>